<gene>
    <name evidence="1" type="ORF">BDN72DRAFT_849745</name>
</gene>
<accession>A0ACD3A6M2</accession>
<dbReference type="Proteomes" id="UP000308600">
    <property type="component" value="Unassembled WGS sequence"/>
</dbReference>
<proteinExistence type="predicted"/>
<dbReference type="EMBL" id="ML208666">
    <property type="protein sequence ID" value="TFK61375.1"/>
    <property type="molecule type" value="Genomic_DNA"/>
</dbReference>
<evidence type="ECO:0000313" key="2">
    <source>
        <dbReference type="Proteomes" id="UP000308600"/>
    </source>
</evidence>
<protein>
    <submittedName>
        <fullName evidence="1">Uncharacterized protein</fullName>
    </submittedName>
</protein>
<organism evidence="1 2">
    <name type="scientific">Pluteus cervinus</name>
    <dbReference type="NCBI Taxonomy" id="181527"/>
    <lineage>
        <taxon>Eukaryota</taxon>
        <taxon>Fungi</taxon>
        <taxon>Dikarya</taxon>
        <taxon>Basidiomycota</taxon>
        <taxon>Agaricomycotina</taxon>
        <taxon>Agaricomycetes</taxon>
        <taxon>Agaricomycetidae</taxon>
        <taxon>Agaricales</taxon>
        <taxon>Pluteineae</taxon>
        <taxon>Pluteaceae</taxon>
        <taxon>Pluteus</taxon>
    </lineage>
</organism>
<keyword evidence="2" id="KW-1185">Reference proteome</keyword>
<name>A0ACD3A6M2_9AGAR</name>
<evidence type="ECO:0000313" key="1">
    <source>
        <dbReference type="EMBL" id="TFK61375.1"/>
    </source>
</evidence>
<reference evidence="1 2" key="1">
    <citation type="journal article" date="2019" name="Nat. Ecol. Evol.">
        <title>Megaphylogeny resolves global patterns of mushroom evolution.</title>
        <authorList>
            <person name="Varga T."/>
            <person name="Krizsan K."/>
            <person name="Foldi C."/>
            <person name="Dima B."/>
            <person name="Sanchez-Garcia M."/>
            <person name="Sanchez-Ramirez S."/>
            <person name="Szollosi G.J."/>
            <person name="Szarkandi J.G."/>
            <person name="Papp V."/>
            <person name="Albert L."/>
            <person name="Andreopoulos W."/>
            <person name="Angelini C."/>
            <person name="Antonin V."/>
            <person name="Barry K.W."/>
            <person name="Bougher N.L."/>
            <person name="Buchanan P."/>
            <person name="Buyck B."/>
            <person name="Bense V."/>
            <person name="Catcheside P."/>
            <person name="Chovatia M."/>
            <person name="Cooper J."/>
            <person name="Damon W."/>
            <person name="Desjardin D."/>
            <person name="Finy P."/>
            <person name="Geml J."/>
            <person name="Haridas S."/>
            <person name="Hughes K."/>
            <person name="Justo A."/>
            <person name="Karasinski D."/>
            <person name="Kautmanova I."/>
            <person name="Kiss B."/>
            <person name="Kocsube S."/>
            <person name="Kotiranta H."/>
            <person name="LaButti K.M."/>
            <person name="Lechner B.E."/>
            <person name="Liimatainen K."/>
            <person name="Lipzen A."/>
            <person name="Lukacs Z."/>
            <person name="Mihaltcheva S."/>
            <person name="Morgado L.N."/>
            <person name="Niskanen T."/>
            <person name="Noordeloos M.E."/>
            <person name="Ohm R.A."/>
            <person name="Ortiz-Santana B."/>
            <person name="Ovrebo C."/>
            <person name="Racz N."/>
            <person name="Riley R."/>
            <person name="Savchenko A."/>
            <person name="Shiryaev A."/>
            <person name="Soop K."/>
            <person name="Spirin V."/>
            <person name="Szebenyi C."/>
            <person name="Tomsovsky M."/>
            <person name="Tulloss R.E."/>
            <person name="Uehling J."/>
            <person name="Grigoriev I.V."/>
            <person name="Vagvolgyi C."/>
            <person name="Papp T."/>
            <person name="Martin F.M."/>
            <person name="Miettinen O."/>
            <person name="Hibbett D.S."/>
            <person name="Nagy L.G."/>
        </authorList>
    </citation>
    <scope>NUCLEOTIDE SEQUENCE [LARGE SCALE GENOMIC DNA]</scope>
    <source>
        <strain evidence="1 2">NL-1719</strain>
    </source>
</reference>
<sequence length="624" mass="68462">MPKPVPSPKGKRVLAIDGGGFRGLGQLLVIEAITNAADKIYRGPTPTATPLKPSDIFDITVGASTGGFIAILLSTFKLDCKTAIAEYKALGTALFGTDRAKFLETLTGNPGQLPSAAYVSAIESLVAKYATNKDSAWYDSSAPQTAVTTIPINWAVPQKTLTKSWVKPPPPWKIRELIHQTTAASPAYLPTVQVGSKKYVDSAYEPSWIVNPTRVAQELWKPDQIGVVVNIGQSFVQNEVYEYTNSTNYPLGPETRERVKDFLNGYAVPAADAKDREGKAFEVVKRILRQGLKIKDVNQAMANDLKDAYVRVDPPLGIGSLELVDIFEADKVEQAVAQFLNTLEGQAGINLIAKRLVVDLKTTDPTTIIPPPPDGDTREPNQTVTEPRPKDINEWLKKFQVIFVVDDSSSMVLSEDYSRNDEARWTEASEALSGIAQTAYDLKVATVELCFLNSLQHYKNVQGSSTLLQYMAANKPPTHHGNPRLGINYTPTGACLQRVLNRALQQLDSLADTPEAYQAIPPFDIILLTDGEADDQPTPVLEAAWRRLRANRHHPNYINVQVIQIGNSAKAAPVLLSMMNGNIGNMVHTTPWKDVGRLNTEKLKNIILGQLQPNVRTLLQQIGK</sequence>